<evidence type="ECO:0000313" key="9">
    <source>
        <dbReference type="EMBL" id="VVE26160.1"/>
    </source>
</evidence>
<dbReference type="PANTHER" id="PTHR11961">
    <property type="entry name" value="CYTOCHROME C"/>
    <property type="match status" value="1"/>
</dbReference>
<evidence type="ECO:0000259" key="8">
    <source>
        <dbReference type="PROSITE" id="PS51007"/>
    </source>
</evidence>
<proteinExistence type="predicted"/>
<dbReference type="SUPFAM" id="SSF46626">
    <property type="entry name" value="Cytochrome c"/>
    <property type="match status" value="1"/>
</dbReference>
<dbReference type="EMBL" id="CABPSC010000014">
    <property type="protein sequence ID" value="VVE26160.1"/>
    <property type="molecule type" value="Genomic_DNA"/>
</dbReference>
<dbReference type="Gene3D" id="1.10.760.10">
    <property type="entry name" value="Cytochrome c-like domain"/>
    <property type="match status" value="1"/>
</dbReference>
<dbReference type="Pfam" id="PF00034">
    <property type="entry name" value="Cytochrom_C"/>
    <property type="match status" value="1"/>
</dbReference>
<keyword evidence="1" id="KW-0813">Transport</keyword>
<evidence type="ECO:0000256" key="4">
    <source>
        <dbReference type="ARBA" id="ARBA00022982"/>
    </source>
</evidence>
<dbReference type="PRINTS" id="PR00604">
    <property type="entry name" value="CYTCHRMECIAB"/>
</dbReference>
<accession>A0A5E4WR42</accession>
<evidence type="ECO:0000313" key="10">
    <source>
        <dbReference type="Proteomes" id="UP000367825"/>
    </source>
</evidence>
<name>A0A5E4WR42_9BURK</name>
<sequence length="164" mass="17286">MTFPPRADSALPPAPFARTARGRGARAPRRSSSFRRIARAACAASGALALALTAFATPARAAGDIEAGKALFASRCASCHSVGPMAASGFGPQLNGLAKRRAASLSDYEYSKAMKQSGIVWDDKTLAAFIANPGKTVPGTKMRFWGIGNERKVADLIAYLHTFR</sequence>
<keyword evidence="4" id="KW-0249">Electron transport</keyword>
<dbReference type="Proteomes" id="UP000367825">
    <property type="component" value="Unassembled WGS sequence"/>
</dbReference>
<dbReference type="PROSITE" id="PS51007">
    <property type="entry name" value="CYTC"/>
    <property type="match status" value="1"/>
</dbReference>
<feature type="compositionally biased region" description="Basic residues" evidence="7">
    <location>
        <begin position="20"/>
        <end position="31"/>
    </location>
</feature>
<keyword evidence="10" id="KW-1185">Reference proteome</keyword>
<evidence type="ECO:0000256" key="3">
    <source>
        <dbReference type="ARBA" id="ARBA00022723"/>
    </source>
</evidence>
<organism evidence="9 10">
    <name type="scientific">Pandoraea nosoerga</name>
    <dbReference type="NCBI Taxonomy" id="2508296"/>
    <lineage>
        <taxon>Bacteria</taxon>
        <taxon>Pseudomonadati</taxon>
        <taxon>Pseudomonadota</taxon>
        <taxon>Betaproteobacteria</taxon>
        <taxon>Burkholderiales</taxon>
        <taxon>Burkholderiaceae</taxon>
        <taxon>Pandoraea</taxon>
    </lineage>
</organism>
<evidence type="ECO:0000256" key="2">
    <source>
        <dbReference type="ARBA" id="ARBA00022617"/>
    </source>
</evidence>
<protein>
    <submittedName>
        <fullName evidence="9">Cytochrome C</fullName>
    </submittedName>
</protein>
<dbReference type="InterPro" id="IPR036909">
    <property type="entry name" value="Cyt_c-like_dom_sf"/>
</dbReference>
<evidence type="ECO:0000256" key="7">
    <source>
        <dbReference type="SAM" id="MobiDB-lite"/>
    </source>
</evidence>
<keyword evidence="2 6" id="KW-0349">Heme</keyword>
<dbReference type="RefSeq" id="WP_150556646.1">
    <property type="nucleotide sequence ID" value="NZ_CABPSC010000014.1"/>
</dbReference>
<dbReference type="GO" id="GO:0046872">
    <property type="term" value="F:metal ion binding"/>
    <property type="evidence" value="ECO:0007669"/>
    <property type="project" value="UniProtKB-KW"/>
</dbReference>
<keyword evidence="3 6" id="KW-0479">Metal-binding</keyword>
<gene>
    <name evidence="9" type="ORF">PNO31109_03389</name>
</gene>
<evidence type="ECO:0000256" key="5">
    <source>
        <dbReference type="ARBA" id="ARBA00023004"/>
    </source>
</evidence>
<feature type="region of interest" description="Disordered" evidence="7">
    <location>
        <begin position="1"/>
        <end position="31"/>
    </location>
</feature>
<dbReference type="AlphaFoldDB" id="A0A5E4WR42"/>
<evidence type="ECO:0000256" key="6">
    <source>
        <dbReference type="PROSITE-ProRule" id="PRU00433"/>
    </source>
</evidence>
<dbReference type="GO" id="GO:0020037">
    <property type="term" value="F:heme binding"/>
    <property type="evidence" value="ECO:0007669"/>
    <property type="project" value="InterPro"/>
</dbReference>
<reference evidence="9 10" key="1">
    <citation type="submission" date="2019-08" db="EMBL/GenBank/DDBJ databases">
        <authorList>
            <person name="Peeters C."/>
        </authorList>
    </citation>
    <scope>NUCLEOTIDE SEQUENCE [LARGE SCALE GENOMIC DNA]</scope>
    <source>
        <strain evidence="9 10">LMG 31109</strain>
    </source>
</reference>
<dbReference type="InterPro" id="IPR002327">
    <property type="entry name" value="Cyt_c_1A/1B"/>
</dbReference>
<dbReference type="OrthoDB" id="9805828at2"/>
<evidence type="ECO:0000256" key="1">
    <source>
        <dbReference type="ARBA" id="ARBA00022448"/>
    </source>
</evidence>
<keyword evidence="5 6" id="KW-0408">Iron</keyword>
<dbReference type="GO" id="GO:0009055">
    <property type="term" value="F:electron transfer activity"/>
    <property type="evidence" value="ECO:0007669"/>
    <property type="project" value="InterPro"/>
</dbReference>
<dbReference type="InterPro" id="IPR009056">
    <property type="entry name" value="Cyt_c-like_dom"/>
</dbReference>
<feature type="domain" description="Cytochrome c" evidence="8">
    <location>
        <begin position="63"/>
        <end position="164"/>
    </location>
</feature>